<evidence type="ECO:0000313" key="10">
    <source>
        <dbReference type="EMBL" id="SDT28484.1"/>
    </source>
</evidence>
<keyword evidence="11" id="KW-1185">Reference proteome</keyword>
<organism evidence="10 11">
    <name type="scientific">Bradyrhizobium canariense</name>
    <dbReference type="NCBI Taxonomy" id="255045"/>
    <lineage>
        <taxon>Bacteria</taxon>
        <taxon>Pseudomonadati</taxon>
        <taxon>Pseudomonadota</taxon>
        <taxon>Alphaproteobacteria</taxon>
        <taxon>Hyphomicrobiales</taxon>
        <taxon>Nitrobacteraceae</taxon>
        <taxon>Bradyrhizobium</taxon>
    </lineage>
</organism>
<dbReference type="SUPFAM" id="SSF52172">
    <property type="entry name" value="CheY-like"/>
    <property type="match status" value="2"/>
</dbReference>
<dbReference type="FunFam" id="3.30.565.10:FF:000078">
    <property type="entry name" value="Two-component sensor histidine kinase"/>
    <property type="match status" value="1"/>
</dbReference>
<dbReference type="Pfam" id="PF02518">
    <property type="entry name" value="HATPase_c"/>
    <property type="match status" value="1"/>
</dbReference>
<gene>
    <name evidence="10" type="ORF">SAMN05444158_5203</name>
</gene>
<dbReference type="InterPro" id="IPR003594">
    <property type="entry name" value="HATPase_dom"/>
</dbReference>
<protein>
    <recommendedName>
        <fullName evidence="2">histidine kinase</fullName>
        <ecNumber evidence="2">2.7.13.3</ecNumber>
    </recommendedName>
</protein>
<dbReference type="Gene3D" id="1.10.287.130">
    <property type="match status" value="1"/>
</dbReference>
<feature type="transmembrane region" description="Helical" evidence="6">
    <location>
        <begin position="56"/>
        <end position="77"/>
    </location>
</feature>
<proteinExistence type="predicted"/>
<keyword evidence="6" id="KW-0812">Transmembrane</keyword>
<dbReference type="CDD" id="cd00082">
    <property type="entry name" value="HisKA"/>
    <property type="match status" value="1"/>
</dbReference>
<dbReference type="InterPro" id="IPR035965">
    <property type="entry name" value="PAS-like_dom_sf"/>
</dbReference>
<dbReference type="GO" id="GO:0000155">
    <property type="term" value="F:phosphorelay sensor kinase activity"/>
    <property type="evidence" value="ECO:0007669"/>
    <property type="project" value="InterPro"/>
</dbReference>
<dbReference type="CDD" id="cd16922">
    <property type="entry name" value="HATPase_EvgS-ArcB-TorS-like"/>
    <property type="match status" value="1"/>
</dbReference>
<dbReference type="InterPro" id="IPR003661">
    <property type="entry name" value="HisK_dim/P_dom"/>
</dbReference>
<accession>A0A1H1Z416</accession>
<evidence type="ECO:0000256" key="3">
    <source>
        <dbReference type="ARBA" id="ARBA00022553"/>
    </source>
</evidence>
<dbReference type="SUPFAM" id="SSF55785">
    <property type="entry name" value="PYP-like sensor domain (PAS domain)"/>
    <property type="match status" value="1"/>
</dbReference>
<dbReference type="InterPro" id="IPR011006">
    <property type="entry name" value="CheY-like_superfamily"/>
</dbReference>
<dbReference type="Gene3D" id="3.30.450.20">
    <property type="entry name" value="PAS domain"/>
    <property type="match status" value="1"/>
</dbReference>
<dbReference type="EMBL" id="LT629750">
    <property type="protein sequence ID" value="SDT28484.1"/>
    <property type="molecule type" value="Genomic_DNA"/>
</dbReference>
<comment type="catalytic activity">
    <reaction evidence="1">
        <text>ATP + protein L-histidine = ADP + protein N-phospho-L-histidine.</text>
        <dbReference type="EC" id="2.7.13.3"/>
    </reaction>
</comment>
<dbReference type="InterPro" id="IPR005467">
    <property type="entry name" value="His_kinase_dom"/>
</dbReference>
<evidence type="ECO:0000256" key="6">
    <source>
        <dbReference type="SAM" id="Phobius"/>
    </source>
</evidence>
<keyword evidence="4" id="KW-0902">Two-component regulatory system</keyword>
<dbReference type="Pfam" id="PF00512">
    <property type="entry name" value="HisKA"/>
    <property type="match status" value="1"/>
</dbReference>
<dbReference type="SUPFAM" id="SSF55874">
    <property type="entry name" value="ATPase domain of HSP90 chaperone/DNA topoisomerase II/histidine kinase"/>
    <property type="match status" value="1"/>
</dbReference>
<feature type="modified residue" description="4-aspartylphosphate" evidence="5">
    <location>
        <position position="672"/>
    </location>
</feature>
<dbReference type="SMART" id="SM00387">
    <property type="entry name" value="HATPase_c"/>
    <property type="match status" value="1"/>
</dbReference>
<evidence type="ECO:0000256" key="2">
    <source>
        <dbReference type="ARBA" id="ARBA00012438"/>
    </source>
</evidence>
<feature type="domain" description="Histidine kinase" evidence="7">
    <location>
        <begin position="240"/>
        <end position="458"/>
    </location>
</feature>
<feature type="domain" description="Response regulatory" evidence="8">
    <location>
        <begin position="618"/>
        <end position="742"/>
    </location>
</feature>
<dbReference type="InterPro" id="IPR036097">
    <property type="entry name" value="HisK_dim/P_sf"/>
</dbReference>
<evidence type="ECO:0000259" key="9">
    <source>
        <dbReference type="PROSITE" id="PS50112"/>
    </source>
</evidence>
<dbReference type="InterPro" id="IPR004358">
    <property type="entry name" value="Sig_transdc_His_kin-like_C"/>
</dbReference>
<dbReference type="SMART" id="SM00091">
    <property type="entry name" value="PAS"/>
    <property type="match status" value="1"/>
</dbReference>
<dbReference type="PANTHER" id="PTHR45339:SF1">
    <property type="entry name" value="HYBRID SIGNAL TRANSDUCTION HISTIDINE KINASE J"/>
    <property type="match status" value="1"/>
</dbReference>
<feature type="transmembrane region" description="Helical" evidence="6">
    <location>
        <begin position="20"/>
        <end position="44"/>
    </location>
</feature>
<dbReference type="PRINTS" id="PR00344">
    <property type="entry name" value="BCTRLSENSOR"/>
</dbReference>
<dbReference type="InterPro" id="IPR001789">
    <property type="entry name" value="Sig_transdc_resp-reg_receiver"/>
</dbReference>
<evidence type="ECO:0000259" key="7">
    <source>
        <dbReference type="PROSITE" id="PS50109"/>
    </source>
</evidence>
<dbReference type="Gene3D" id="3.40.50.2300">
    <property type="match status" value="1"/>
</dbReference>
<dbReference type="Pfam" id="PF08448">
    <property type="entry name" value="PAS_4"/>
    <property type="match status" value="1"/>
</dbReference>
<evidence type="ECO:0000259" key="8">
    <source>
        <dbReference type="PROSITE" id="PS50110"/>
    </source>
</evidence>
<keyword evidence="6" id="KW-1133">Transmembrane helix</keyword>
<dbReference type="AlphaFoldDB" id="A0A1H1Z416"/>
<keyword evidence="3 5" id="KW-0597">Phosphoprotein</keyword>
<feature type="domain" description="PAS" evidence="9">
    <location>
        <begin position="106"/>
        <end position="150"/>
    </location>
</feature>
<dbReference type="SMART" id="SM00388">
    <property type="entry name" value="HisKA"/>
    <property type="match status" value="1"/>
</dbReference>
<dbReference type="PROSITE" id="PS50112">
    <property type="entry name" value="PAS"/>
    <property type="match status" value="1"/>
</dbReference>
<dbReference type="PROSITE" id="PS50110">
    <property type="entry name" value="RESPONSE_REGULATORY"/>
    <property type="match status" value="1"/>
</dbReference>
<evidence type="ECO:0000313" key="11">
    <source>
        <dbReference type="Proteomes" id="UP000243904"/>
    </source>
</evidence>
<dbReference type="Pfam" id="PF00072">
    <property type="entry name" value="Response_reg"/>
    <property type="match status" value="1"/>
</dbReference>
<dbReference type="InterPro" id="IPR036890">
    <property type="entry name" value="HATPase_C_sf"/>
</dbReference>
<dbReference type="SUPFAM" id="SSF47384">
    <property type="entry name" value="Homodimeric domain of signal transducing histidine kinase"/>
    <property type="match status" value="1"/>
</dbReference>
<sequence length="749" mass="81545">MKHSFRIKTRIRRFTRRHPWLVLAVRSFVIFSAAFGGAYGFIAGSRSEHSGYDPNAFAIGASFLFAIACVALATLSMRLRWVHRKLRKVLLHNEALADRNWELKEAEERARSLFESQGDLIILRDAEGRITFANEAYCELAGQPRSALVGSRFSPAILEQGDIALDTNGTRIHDQKIAGPLGPRWIAWREGLVRTDAGQPAEMQSVGRDVTDRTETERALSEARDHADAANRAKSRFLAMASHEIRTPLNGIIGMSGLLLDTPLTPEQMTYAKAVKTSGDALLSLIEELLDYSKIEAGKIDLEHRPFELAALIEDITELLAPRAQARQLEIAAYVDERLPTEVIGDAARLRQVLLNLAGNAIKFTSTGGVALIVEPGIWPNEISFLVRDTGIGIAPEARERIFREFEQANDRIARNYGGTGLGLSISERIVKRMGGRITLESQPGVGSTFEVSVPLVASGGNDSERKPFIAPDLTGQSVMLVAPQTIEASLVARRLQRWGSQTCMVSDIAVAQALLPERSWHAVLFDHAFGANEVEAFGDAARAHATQRIVMFTPAARHELKLTPAFTGYLVKPLRAASLAIRLATAPEVPAPNLAGDPLIDADHAETSAIAPARGLSILVAEDNEINALLIRSLLARLGHHAVITTNGEAALESWLSAKSAGTPYDLVLMDIQMPQLDGIETTKRIRACEAGQPERPTPILALTANTLVEDRYACFEAGMDGFLIKPLDRDKLADALAGLAASRHLAA</sequence>
<dbReference type="NCBIfam" id="TIGR00229">
    <property type="entry name" value="sensory_box"/>
    <property type="match status" value="1"/>
</dbReference>
<evidence type="ECO:0000256" key="1">
    <source>
        <dbReference type="ARBA" id="ARBA00000085"/>
    </source>
</evidence>
<keyword evidence="6" id="KW-0472">Membrane</keyword>
<name>A0A1H1Z416_9BRAD</name>
<dbReference type="Proteomes" id="UP000243904">
    <property type="component" value="Chromosome I"/>
</dbReference>
<dbReference type="EC" id="2.7.13.3" evidence="2"/>
<dbReference type="InterPro" id="IPR000014">
    <property type="entry name" value="PAS"/>
</dbReference>
<reference evidence="11" key="1">
    <citation type="submission" date="2016-10" db="EMBL/GenBank/DDBJ databases">
        <authorList>
            <person name="Varghese N."/>
            <person name="Submissions S."/>
        </authorList>
    </citation>
    <scope>NUCLEOTIDE SEQUENCE [LARGE SCALE GENOMIC DNA]</scope>
    <source>
        <strain evidence="11">GAS369</strain>
    </source>
</reference>
<dbReference type="SMART" id="SM00448">
    <property type="entry name" value="REC"/>
    <property type="match status" value="1"/>
</dbReference>
<dbReference type="CDD" id="cd00130">
    <property type="entry name" value="PAS"/>
    <property type="match status" value="1"/>
</dbReference>
<dbReference type="InterPro" id="IPR013656">
    <property type="entry name" value="PAS_4"/>
</dbReference>
<dbReference type="PROSITE" id="PS50109">
    <property type="entry name" value="HIS_KIN"/>
    <property type="match status" value="1"/>
</dbReference>
<dbReference type="CDD" id="cd17546">
    <property type="entry name" value="REC_hyHK_CKI1_RcsC-like"/>
    <property type="match status" value="1"/>
</dbReference>
<evidence type="ECO:0000256" key="4">
    <source>
        <dbReference type="ARBA" id="ARBA00023012"/>
    </source>
</evidence>
<dbReference type="Gene3D" id="3.30.565.10">
    <property type="entry name" value="Histidine kinase-like ATPase, C-terminal domain"/>
    <property type="match status" value="1"/>
</dbReference>
<dbReference type="RefSeq" id="WP_167558881.1">
    <property type="nucleotide sequence ID" value="NZ_LT629750.1"/>
</dbReference>
<dbReference type="PANTHER" id="PTHR45339">
    <property type="entry name" value="HYBRID SIGNAL TRANSDUCTION HISTIDINE KINASE J"/>
    <property type="match status" value="1"/>
</dbReference>
<evidence type="ECO:0000256" key="5">
    <source>
        <dbReference type="PROSITE-ProRule" id="PRU00169"/>
    </source>
</evidence>
<dbReference type="FunFam" id="1.10.287.130:FF:000158">
    <property type="entry name" value="Hybrid sensor histidine kinase/response regulator"/>
    <property type="match status" value="1"/>
</dbReference>